<dbReference type="SUPFAM" id="SSF51445">
    <property type="entry name" value="(Trans)glycosidases"/>
    <property type="match status" value="1"/>
</dbReference>
<evidence type="ECO:0000256" key="10">
    <source>
        <dbReference type="ARBA" id="ARBA00023326"/>
    </source>
</evidence>
<dbReference type="InterPro" id="IPR001000">
    <property type="entry name" value="GH10_dom"/>
</dbReference>
<evidence type="ECO:0000313" key="16">
    <source>
        <dbReference type="EMBL" id="MFC5530861.1"/>
    </source>
</evidence>
<feature type="domain" description="GH10" evidence="15">
    <location>
        <begin position="346"/>
        <end position="704"/>
    </location>
</feature>
<evidence type="ECO:0000256" key="12">
    <source>
        <dbReference type="RuleBase" id="RU361174"/>
    </source>
</evidence>
<dbReference type="InterPro" id="IPR044846">
    <property type="entry name" value="GH10"/>
</dbReference>
<dbReference type="InterPro" id="IPR031158">
    <property type="entry name" value="GH10_AS"/>
</dbReference>
<comment type="similarity">
    <text evidence="3 12">Belongs to the glycosyl hydrolase 10 (cellulase F) family.</text>
</comment>
<dbReference type="PANTHER" id="PTHR31490">
    <property type="entry name" value="GLYCOSYL HYDROLASE"/>
    <property type="match status" value="1"/>
</dbReference>
<dbReference type="SMART" id="SM00633">
    <property type="entry name" value="Glyco_10"/>
    <property type="match status" value="1"/>
</dbReference>
<dbReference type="Pfam" id="PF06452">
    <property type="entry name" value="CBM9_1"/>
    <property type="match status" value="1"/>
</dbReference>
<feature type="chain" id="PRO_5046164092" description="Beta-xylanase" evidence="13">
    <location>
        <begin position="31"/>
        <end position="1332"/>
    </location>
</feature>
<dbReference type="InterPro" id="IPR008979">
    <property type="entry name" value="Galactose-bd-like_sf"/>
</dbReference>
<feature type="domain" description="SLH" evidence="14">
    <location>
        <begin position="1278"/>
        <end position="1332"/>
    </location>
</feature>
<comment type="pathway">
    <text evidence="2">Glycan degradation; xylan degradation.</text>
</comment>
<evidence type="ECO:0000256" key="9">
    <source>
        <dbReference type="ARBA" id="ARBA00023295"/>
    </source>
</evidence>
<protein>
    <recommendedName>
        <fullName evidence="12">Beta-xylanase</fullName>
        <ecNumber evidence="12">3.2.1.8</ecNumber>
    </recommendedName>
</protein>
<keyword evidence="8 12" id="KW-0119">Carbohydrate metabolism</keyword>
<evidence type="ECO:0000256" key="13">
    <source>
        <dbReference type="SAM" id="SignalP"/>
    </source>
</evidence>
<dbReference type="Proteomes" id="UP001596108">
    <property type="component" value="Unassembled WGS sequence"/>
</dbReference>
<dbReference type="SUPFAM" id="SSF49785">
    <property type="entry name" value="Galactose-binding domain-like"/>
    <property type="match status" value="2"/>
</dbReference>
<evidence type="ECO:0000256" key="4">
    <source>
        <dbReference type="ARBA" id="ARBA00022651"/>
    </source>
</evidence>
<evidence type="ECO:0000256" key="1">
    <source>
        <dbReference type="ARBA" id="ARBA00000681"/>
    </source>
</evidence>
<dbReference type="Pfam" id="PF02018">
    <property type="entry name" value="CBM_4_9"/>
    <property type="match status" value="2"/>
</dbReference>
<keyword evidence="9 12" id="KW-0326">Glycosidase</keyword>
<dbReference type="EMBL" id="JBHSNC010000048">
    <property type="protein sequence ID" value="MFC5530861.1"/>
    <property type="molecule type" value="Genomic_DNA"/>
</dbReference>
<dbReference type="PROSITE" id="PS51760">
    <property type="entry name" value="GH10_2"/>
    <property type="match status" value="1"/>
</dbReference>
<feature type="domain" description="SLH" evidence="14">
    <location>
        <begin position="1212"/>
        <end position="1275"/>
    </location>
</feature>
<dbReference type="PRINTS" id="PR00134">
    <property type="entry name" value="GLHYDRLASE10"/>
</dbReference>
<evidence type="ECO:0000256" key="2">
    <source>
        <dbReference type="ARBA" id="ARBA00004851"/>
    </source>
</evidence>
<evidence type="ECO:0000256" key="5">
    <source>
        <dbReference type="ARBA" id="ARBA00022729"/>
    </source>
</evidence>
<dbReference type="Gene3D" id="2.60.120.260">
    <property type="entry name" value="Galactose-binding domain-like"/>
    <property type="match status" value="2"/>
</dbReference>
<evidence type="ECO:0000256" key="8">
    <source>
        <dbReference type="ARBA" id="ARBA00023277"/>
    </source>
</evidence>
<keyword evidence="4" id="KW-0858">Xylan degradation</keyword>
<gene>
    <name evidence="16" type="ORF">ACFPQ4_15640</name>
</gene>
<evidence type="ECO:0000259" key="15">
    <source>
        <dbReference type="PROSITE" id="PS51760"/>
    </source>
</evidence>
<dbReference type="PROSITE" id="PS51272">
    <property type="entry name" value="SLH"/>
    <property type="match status" value="3"/>
</dbReference>
<feature type="domain" description="SLH" evidence="14">
    <location>
        <begin position="1151"/>
        <end position="1211"/>
    </location>
</feature>
<dbReference type="SUPFAM" id="SSF49344">
    <property type="entry name" value="CBD9-like"/>
    <property type="match status" value="1"/>
</dbReference>
<dbReference type="InterPro" id="IPR017853">
    <property type="entry name" value="GH"/>
</dbReference>
<reference evidence="17" key="1">
    <citation type="journal article" date="2019" name="Int. J. Syst. Evol. Microbiol.">
        <title>The Global Catalogue of Microorganisms (GCM) 10K type strain sequencing project: providing services to taxonomists for standard genome sequencing and annotation.</title>
        <authorList>
            <consortium name="The Broad Institute Genomics Platform"/>
            <consortium name="The Broad Institute Genome Sequencing Center for Infectious Disease"/>
            <person name="Wu L."/>
            <person name="Ma J."/>
        </authorList>
    </citation>
    <scope>NUCLEOTIDE SEQUENCE [LARGE SCALE GENOMIC DNA]</scope>
    <source>
        <strain evidence="17">CGMCC 1.18578</strain>
    </source>
</reference>
<keyword evidence="6" id="KW-0677">Repeat</keyword>
<evidence type="ECO:0000259" key="14">
    <source>
        <dbReference type="PROSITE" id="PS51272"/>
    </source>
</evidence>
<dbReference type="InterPro" id="IPR001119">
    <property type="entry name" value="SLH_dom"/>
</dbReference>
<dbReference type="Pfam" id="PF00331">
    <property type="entry name" value="Glyco_hydro_10"/>
    <property type="match status" value="1"/>
</dbReference>
<dbReference type="PANTHER" id="PTHR31490:SF88">
    <property type="entry name" value="BETA-XYLANASE"/>
    <property type="match status" value="1"/>
</dbReference>
<dbReference type="Pfam" id="PF00395">
    <property type="entry name" value="SLH"/>
    <property type="match status" value="3"/>
</dbReference>
<dbReference type="InterPro" id="IPR010502">
    <property type="entry name" value="Carb-bd_dom_fam9"/>
</dbReference>
<feature type="signal peptide" evidence="13">
    <location>
        <begin position="1"/>
        <end position="30"/>
    </location>
</feature>
<dbReference type="Gene3D" id="3.20.20.80">
    <property type="entry name" value="Glycosidases"/>
    <property type="match status" value="1"/>
</dbReference>
<accession>A0ABW0R2B2</accession>
<proteinExistence type="inferred from homology"/>
<dbReference type="RefSeq" id="WP_378112803.1">
    <property type="nucleotide sequence ID" value="NZ_JBHSNC010000048.1"/>
</dbReference>
<evidence type="ECO:0000256" key="3">
    <source>
        <dbReference type="ARBA" id="ARBA00007495"/>
    </source>
</evidence>
<keyword evidence="17" id="KW-1185">Reference proteome</keyword>
<sequence length="1332" mass="141868">MNKRLKQLLMIVFAVALFLPQFGIAQKASAASTNGTYALKVQTTGGHQWDGAQIATGAGGLNLEVGKAYTFSYDVYTPDKDVAGIVLQTSGYNWIKNTGTLSAASPAWTSYSETYTYTATSGSYIQFVKTGDQGNTDVKNITYYIDNFVVKDASDAVVYTANFDNQTTGGFISSGDATLTAGLPGYFLKVQTTGGHQWDGAQIATGAGGLNLEVGKAYTFSYDVYTPDQDVAGIVLQTSGYNWIKNTGALSAASPAWTSYSETYTYTATSGSYIQFVKTGDSGATDAKNITYYIDNFVVRDANDAVVYTANFENQTTGGFISSGDATLTPVNSISGATTPTFNPDVLTLPSIKNTPRYTGYLMGSIFGPNYMQDPILSVLKAQFGVVTPENATKPDSLKGTSASTHNVADLDFNEADTELQSAIDNGLKIHGHTLVWESQSIPWLNNAKISDSDPTPSNPGLTAAQAYTNMNDYINAVLTHFDTKFNASTQNIISWDVVNEAFGGTVRDSSLPKNDWHSYLKATPWLKATDANYVEQAFKDARAAEPNYDVLLYYNDYSMDDQNKAAAVRDMVKDVNDRWAVGHPGKQLIQGVGLQEHNGLGTNPSNTRKTIQMFKDIGVKVSISELDISAGTGGTQTADQKTAQAAQYARLMQVYTDPAFKDTVQRITFWGLTDTASWLASGSPLLFDGKLYPKDSFNAVIDPVGYLANYHAPTKPAGGKTSTAAKGTPNVDGTMDDIWNTTSPIAIDVTQAGNTKAGTIMPAATARMLWDDANLYVFAQVTKDPSEPLDKGNANPWEQDSVEVVVDLTNGSTAMYSNASGHYRVRYDGFASVDAGMTDNQGKSTTVTSATSVNEATYTYTVEMKIPFIQITPAVGTQMGFDVQVNDAKAGVRIGAFAWNDATGTAYQDLFKIGTLQLAAAGSTSGGGGGDATPIVGGTTIETKEGQVTIKTVVTTENGVSTANVSKDMLTSALQQAPANADGKKQVTLEVPAQAGATAYGVQIPVANLKDSNSTVLSIKTENGTIDLPGNMLSNTDVGTSDKVTIRLSDTPTTGLSDAIREQIGDRPVLNLEAMVGGKVIAWNNPSAPVTVSVPYTPTAEELNNPDNIVIWYIDGNGKATPVTNAHYDAKTGTVQFKTTHFSNYAVAYVVKTFEDLASVPWAQKAIEAMAAHGIINGTSATTYAPNASIKRADFLLLLVRALELRGTDEAATMFDDVNDSDYYYDAVRIAKQLGIIQGTGDNLFLPDSKISRQDMMVIAARAAKAAGKTLPVADSLAAFSDAASVSPYARDSVSALVGAGIVQGTNGKLEPQGFLTRAEAAVILKRLWSK</sequence>
<keyword evidence="7 12" id="KW-0378">Hydrolase</keyword>
<feature type="active site" description="Nucleophile" evidence="11">
    <location>
        <position position="626"/>
    </location>
</feature>
<organism evidence="16 17">
    <name type="scientific">Cohnella yongneupensis</name>
    <dbReference type="NCBI Taxonomy" id="425006"/>
    <lineage>
        <taxon>Bacteria</taxon>
        <taxon>Bacillati</taxon>
        <taxon>Bacillota</taxon>
        <taxon>Bacilli</taxon>
        <taxon>Bacillales</taxon>
        <taxon>Paenibacillaceae</taxon>
        <taxon>Cohnella</taxon>
    </lineage>
</organism>
<evidence type="ECO:0000256" key="11">
    <source>
        <dbReference type="PROSITE-ProRule" id="PRU10061"/>
    </source>
</evidence>
<dbReference type="Gene3D" id="2.60.40.1190">
    <property type="match status" value="1"/>
</dbReference>
<dbReference type="PROSITE" id="PS00591">
    <property type="entry name" value="GH10_1"/>
    <property type="match status" value="1"/>
</dbReference>
<keyword evidence="10 12" id="KW-0624">Polysaccharide degradation</keyword>
<evidence type="ECO:0000256" key="6">
    <source>
        <dbReference type="ARBA" id="ARBA00022737"/>
    </source>
</evidence>
<dbReference type="InterPro" id="IPR003305">
    <property type="entry name" value="CenC_carb-bd"/>
</dbReference>
<dbReference type="EC" id="3.2.1.8" evidence="12"/>
<comment type="catalytic activity">
    <reaction evidence="1 12">
        <text>Endohydrolysis of (1-&gt;4)-beta-D-xylosidic linkages in xylans.</text>
        <dbReference type="EC" id="3.2.1.8"/>
    </reaction>
</comment>
<evidence type="ECO:0000313" key="17">
    <source>
        <dbReference type="Proteomes" id="UP001596108"/>
    </source>
</evidence>
<name>A0ABW0R2B2_9BACL</name>
<evidence type="ECO:0000256" key="7">
    <source>
        <dbReference type="ARBA" id="ARBA00022801"/>
    </source>
</evidence>
<comment type="caution">
    <text evidence="16">The sequence shown here is derived from an EMBL/GenBank/DDBJ whole genome shotgun (WGS) entry which is preliminary data.</text>
</comment>
<keyword evidence="5 13" id="KW-0732">Signal</keyword>